<evidence type="ECO:0000313" key="2">
    <source>
        <dbReference type="EMBL" id="VBB26756.1"/>
    </source>
</evidence>
<dbReference type="GO" id="GO:0007094">
    <property type="term" value="P:mitotic spindle assembly checkpoint signaling"/>
    <property type="evidence" value="ECO:0007669"/>
    <property type="project" value="InterPro"/>
</dbReference>
<organism evidence="2 3">
    <name type="scientific">Acanthocheilonema viteae</name>
    <name type="common">Filarial nematode worm</name>
    <name type="synonym">Dipetalonema viteae</name>
    <dbReference type="NCBI Taxonomy" id="6277"/>
    <lineage>
        <taxon>Eukaryota</taxon>
        <taxon>Metazoa</taxon>
        <taxon>Ecdysozoa</taxon>
        <taxon>Nematoda</taxon>
        <taxon>Chromadorea</taxon>
        <taxon>Rhabditida</taxon>
        <taxon>Spirurina</taxon>
        <taxon>Spiruromorpha</taxon>
        <taxon>Filarioidea</taxon>
        <taxon>Onchocercidae</taxon>
        <taxon>Acanthocheilonema</taxon>
    </lineage>
</organism>
<accession>A0A498S4J0</accession>
<protein>
    <recommendedName>
        <fullName evidence="1">BUB1 N-terminal domain-containing protein</fullName>
    </recommendedName>
</protein>
<name>A0A498S4J0_ACAVI</name>
<dbReference type="GO" id="GO:0004672">
    <property type="term" value="F:protein kinase activity"/>
    <property type="evidence" value="ECO:0007669"/>
    <property type="project" value="TreeGrafter"/>
</dbReference>
<dbReference type="OrthoDB" id="248495at2759"/>
<evidence type="ECO:0000313" key="3">
    <source>
        <dbReference type="Proteomes" id="UP000276991"/>
    </source>
</evidence>
<dbReference type="GO" id="GO:0051754">
    <property type="term" value="P:meiotic sister chromatid cohesion, centromeric"/>
    <property type="evidence" value="ECO:0007669"/>
    <property type="project" value="TreeGrafter"/>
</dbReference>
<feature type="domain" description="BUB1 N-terminal" evidence="1">
    <location>
        <begin position="46"/>
        <end position="211"/>
    </location>
</feature>
<keyword evidence="3" id="KW-1185">Reference proteome</keyword>
<reference evidence="2 3" key="1">
    <citation type="submission" date="2018-08" db="EMBL/GenBank/DDBJ databases">
        <authorList>
            <person name="Laetsch R D."/>
            <person name="Stevens L."/>
            <person name="Kumar S."/>
            <person name="Blaxter L. M."/>
        </authorList>
    </citation>
    <scope>NUCLEOTIDE SEQUENCE [LARGE SCALE GENOMIC DNA]</scope>
</reference>
<dbReference type="SMART" id="SM00777">
    <property type="entry name" value="Mad3_BUB1_I"/>
    <property type="match status" value="1"/>
</dbReference>
<dbReference type="EMBL" id="UPTC01000140">
    <property type="protein sequence ID" value="VBB26756.1"/>
    <property type="molecule type" value="Genomic_DNA"/>
</dbReference>
<dbReference type="InterPro" id="IPR013212">
    <property type="entry name" value="Mad3/Bub1_I"/>
</dbReference>
<dbReference type="PANTHER" id="PTHR14030:SF28">
    <property type="entry name" value="BUB1 N-TERMINAL DOMAIN-CONTAINING PROTEIN"/>
    <property type="match status" value="1"/>
</dbReference>
<dbReference type="PANTHER" id="PTHR14030">
    <property type="entry name" value="MITOTIC CHECKPOINT SERINE/THREONINE-PROTEIN KINASE BUB1"/>
    <property type="match status" value="1"/>
</dbReference>
<proteinExistence type="predicted"/>
<dbReference type="AlphaFoldDB" id="A0A498S4J0"/>
<dbReference type="GO" id="GO:0005634">
    <property type="term" value="C:nucleus"/>
    <property type="evidence" value="ECO:0007669"/>
    <property type="project" value="TreeGrafter"/>
</dbReference>
<dbReference type="Proteomes" id="UP000276991">
    <property type="component" value="Unassembled WGS sequence"/>
</dbReference>
<dbReference type="Gene3D" id="1.25.40.430">
    <property type="match status" value="1"/>
</dbReference>
<evidence type="ECO:0000259" key="1">
    <source>
        <dbReference type="PROSITE" id="PS51489"/>
    </source>
</evidence>
<dbReference type="InterPro" id="IPR015661">
    <property type="entry name" value="Bub1/Mad3"/>
</dbReference>
<dbReference type="Pfam" id="PF08311">
    <property type="entry name" value="Mad3_BUB1_I"/>
    <property type="match status" value="1"/>
</dbReference>
<dbReference type="STRING" id="6277.A0A498S4J0"/>
<dbReference type="PROSITE" id="PS51489">
    <property type="entry name" value="BUB1_N"/>
    <property type="match status" value="1"/>
</dbReference>
<sequence length="355" mass="41350">MTDAVEHEWELNRENIRPLRSGRRVKSLNRVLGGVKITINEAEKRFEDDFKQAKTSDNPLDICLRYITWFEEHFPTGKQSHLFSILTRIINTFGYREEFLNDERMLKFWIKLTENKSDANVDTFFERAYLAGCCRRLAKFYIRWAEIRENSHDINGARMVLKRGREHCAEPLYLLNEASDGLEMRQIRALRNLSDSENNLIGETELTVQRSALGQLVGLGLNHEAPVFRDTSKRPGSLYPDVRSHRLEGTKKENAFLIYQGEEAFDDENLLVPKCFGDDLAHVAFIKNNWDPTKWTDARIDSIPKKNEIHRAAFTVFDENEGEVKVRKQSKRHAQLIVSNKVISIEELFAERLHL</sequence>
<gene>
    <name evidence="2" type="ORF">NAV_LOCUS1586</name>
</gene>